<dbReference type="PANTHER" id="PTHR15505:SF4">
    <property type="entry name" value="RIIA DOMAIN-CONTAINING PROTEIN 1"/>
    <property type="match status" value="1"/>
</dbReference>
<gene>
    <name evidence="2" type="ORF">FCC1311_069652</name>
</gene>
<dbReference type="InterPro" id="IPR059162">
    <property type="entry name" value="RIIAD1"/>
</dbReference>
<dbReference type="PANTHER" id="PTHR15505">
    <property type="entry name" value="RIIA DOMAIN-CONTAINING PROTEIN 1"/>
    <property type="match status" value="1"/>
</dbReference>
<keyword evidence="3" id="KW-1185">Reference proteome</keyword>
<dbReference type="Gene3D" id="1.20.890.10">
    <property type="entry name" value="cAMP-dependent protein kinase regulatory subunit, dimerization-anchoring domain"/>
    <property type="match status" value="1"/>
</dbReference>
<comment type="caution">
    <text evidence="2">The sequence shown here is derived from an EMBL/GenBank/DDBJ whole genome shotgun (WGS) entry which is preliminary data.</text>
</comment>
<sequence>MADQQNGASALTPEQQEMLNEKKVMLRLENEQYLRDHPELKGMLNKFFLKVLNERPDDIESFAAKYFTDSASYEAAGVKPNATRKQSGGDMPNPEMDA</sequence>
<dbReference type="Proteomes" id="UP000241890">
    <property type="component" value="Unassembled WGS sequence"/>
</dbReference>
<dbReference type="AlphaFoldDB" id="A0A2R5GJF2"/>
<evidence type="ECO:0000313" key="3">
    <source>
        <dbReference type="Proteomes" id="UP000241890"/>
    </source>
</evidence>
<name>A0A2R5GJF2_9STRA</name>
<reference evidence="2 3" key="1">
    <citation type="submission" date="2017-12" db="EMBL/GenBank/DDBJ databases">
        <title>Sequencing, de novo assembly and annotation of complete genome of a new Thraustochytrid species, strain FCC1311.</title>
        <authorList>
            <person name="Sedici K."/>
            <person name="Godart F."/>
            <person name="Aiese Cigliano R."/>
            <person name="Sanseverino W."/>
            <person name="Barakat M."/>
            <person name="Ortet P."/>
            <person name="Marechal E."/>
            <person name="Cagnac O."/>
            <person name="Amato A."/>
        </authorList>
    </citation>
    <scope>NUCLEOTIDE SEQUENCE [LARGE SCALE GENOMIC DNA]</scope>
</reference>
<organism evidence="2 3">
    <name type="scientific">Hondaea fermentalgiana</name>
    <dbReference type="NCBI Taxonomy" id="2315210"/>
    <lineage>
        <taxon>Eukaryota</taxon>
        <taxon>Sar</taxon>
        <taxon>Stramenopiles</taxon>
        <taxon>Bigyra</taxon>
        <taxon>Labyrinthulomycetes</taxon>
        <taxon>Thraustochytrida</taxon>
        <taxon>Thraustochytriidae</taxon>
        <taxon>Hondaea</taxon>
    </lineage>
</organism>
<dbReference type="CDD" id="cd22971">
    <property type="entry name" value="DD_RIIAD1"/>
    <property type="match status" value="1"/>
</dbReference>
<protein>
    <submittedName>
        <fullName evidence="2">RIIa domain-containing protein 1</fullName>
    </submittedName>
</protein>
<feature type="region of interest" description="Disordered" evidence="1">
    <location>
        <begin position="75"/>
        <end position="98"/>
    </location>
</feature>
<accession>A0A2R5GJF2</accession>
<dbReference type="SUPFAM" id="SSF47391">
    <property type="entry name" value="Dimerization-anchoring domain of cAMP-dependent PK regulatory subunit"/>
    <property type="match status" value="1"/>
</dbReference>
<evidence type="ECO:0000256" key="1">
    <source>
        <dbReference type="SAM" id="MobiDB-lite"/>
    </source>
</evidence>
<proteinExistence type="predicted"/>
<evidence type="ECO:0000313" key="2">
    <source>
        <dbReference type="EMBL" id="GBG30745.1"/>
    </source>
</evidence>
<dbReference type="EMBL" id="BEYU01000083">
    <property type="protein sequence ID" value="GBG30745.1"/>
    <property type="molecule type" value="Genomic_DNA"/>
</dbReference>
<dbReference type="InParanoid" id="A0A2R5GJF2"/>
<dbReference type="OrthoDB" id="10249338at2759"/>